<evidence type="ECO:0000313" key="1">
    <source>
        <dbReference type="EMBL" id="GFA96163.1"/>
    </source>
</evidence>
<dbReference type="AlphaFoldDB" id="A0A699KI96"/>
<organism evidence="1">
    <name type="scientific">Tanacetum cinerariifolium</name>
    <name type="common">Dalmatian daisy</name>
    <name type="synonym">Chrysanthemum cinerariifolium</name>
    <dbReference type="NCBI Taxonomy" id="118510"/>
    <lineage>
        <taxon>Eukaryota</taxon>
        <taxon>Viridiplantae</taxon>
        <taxon>Streptophyta</taxon>
        <taxon>Embryophyta</taxon>
        <taxon>Tracheophyta</taxon>
        <taxon>Spermatophyta</taxon>
        <taxon>Magnoliopsida</taxon>
        <taxon>eudicotyledons</taxon>
        <taxon>Gunneridae</taxon>
        <taxon>Pentapetalae</taxon>
        <taxon>asterids</taxon>
        <taxon>campanulids</taxon>
        <taxon>Asterales</taxon>
        <taxon>Asteraceae</taxon>
        <taxon>Asteroideae</taxon>
        <taxon>Anthemideae</taxon>
        <taxon>Anthemidinae</taxon>
        <taxon>Tanacetum</taxon>
    </lineage>
</organism>
<keyword evidence="1" id="KW-0378">Hydrolase</keyword>
<dbReference type="GO" id="GO:0016787">
    <property type="term" value="F:hydrolase activity"/>
    <property type="evidence" value="ECO:0007669"/>
    <property type="project" value="UniProtKB-KW"/>
</dbReference>
<proteinExistence type="predicted"/>
<sequence length="254" mass="29124">KRRPTIVNNCIINKLWKASPGQILFGRRVDLSRMRRNNTKLEILKKEKEGVDGKLAGFLIASKDLVNLIESQRADKNKDGLRYSAVPPHPAQIYSPPKKDLSWTGLPEFVDDTVIDYSRPSLTIESTSERSTKNKVETVKKHSFKYAELYQKTTKRSTIRGNQRNWNNLKSQQLGENFVRKNRACFNYGHFDHLSYDCGLGVKMGRSSPKNNCTHMRSKLEDSVRTKRSRGTRNLKIQKLNIKFRGGLLGSKSI</sequence>
<feature type="non-terminal residue" evidence="1">
    <location>
        <position position="1"/>
    </location>
</feature>
<reference evidence="1" key="1">
    <citation type="journal article" date="2019" name="Sci. Rep.">
        <title>Draft genome of Tanacetum cinerariifolium, the natural source of mosquito coil.</title>
        <authorList>
            <person name="Yamashiro T."/>
            <person name="Shiraishi A."/>
            <person name="Satake H."/>
            <person name="Nakayama K."/>
        </authorList>
    </citation>
    <scope>NUCLEOTIDE SEQUENCE</scope>
</reference>
<accession>A0A699KI96</accession>
<protein>
    <submittedName>
        <fullName evidence="1">Ubiquitin hydrolase</fullName>
    </submittedName>
</protein>
<gene>
    <name evidence="1" type="ORF">Tci_668135</name>
</gene>
<name>A0A699KI96_TANCI</name>
<comment type="caution">
    <text evidence="1">The sequence shown here is derived from an EMBL/GenBank/DDBJ whole genome shotgun (WGS) entry which is preliminary data.</text>
</comment>
<dbReference type="EMBL" id="BKCJ010522729">
    <property type="protein sequence ID" value="GFA96163.1"/>
    <property type="molecule type" value="Genomic_DNA"/>
</dbReference>